<dbReference type="Proteomes" id="UP001165083">
    <property type="component" value="Unassembled WGS sequence"/>
</dbReference>
<proteinExistence type="predicted"/>
<gene>
    <name evidence="1" type="ORF">Plil01_000340600</name>
</gene>
<sequence length="759" mass="87054">MYGGTIAQFLEFLKQHARKRLLRRLIESSRVAERMQEFHQEIDELFKLLSIVHMTEMSTWRVEWKQDRALQRNMLRDVMAEAHCIYNEGSPTNSAATLTCSSCSSTSEEDRVGGANQFRVNKLKSEENDFSDTEKRLVVYEKDLEEVIRAYIAENGYDVCSVLDLLRSLPSARLALRGAMILHELEDELQLEVLCLALPCFLQELVHSVEDASDASSLFVLRMAERYWLEWFPSNVRALVQDAGVVIQNATNLEIMYAADNAAKLDSSWRRIVTRIGNEQDWIPSDNELEVQWRLVPENESKTLFRVVNSRYPYEWLSATTVPCTEFKDVTYALSSQLFRDNNNNHVDTAPQALWELQSVDESSGLPAASFLLFNPYTRRYLCTTASKLDPQRRLVLVVKANADGCFGTANDRYCSWRLRAYEDEDLNNAESDSSRSVYCESNCIAMMPSIPESACEFAALELVIRNLYESSNSDLGAVVNFLRKLPEAKHTLFGCSIARSLDNEAAKSSTPRRDSLILPIFVHALATRLPRDSKLLAQQYWRHWFSPVEKAIVLGHGLVLTSNSATYLLSSENKFMFDETIRPVITWSGNNSKRSRLGRPKRNDDWIPTTEDLEAQWRFVPADSMCTRFRIVNYRYPNEEMYFTRRRGWNCEILSSQMFVATSRMAKGSNTPRSTVLQEKVTSEASPSDYGVCAALWELRAVGQDLFELYCPQEKAYLCPSTDELDEHRCYASMKRGSENLECDTSWRWQLRLPLGLQ</sequence>
<evidence type="ECO:0000313" key="2">
    <source>
        <dbReference type="Proteomes" id="UP001165083"/>
    </source>
</evidence>
<keyword evidence="2" id="KW-1185">Reference proteome</keyword>
<accession>A0A9W6WR60</accession>
<name>A0A9W6WR60_9STRA</name>
<reference evidence="1" key="1">
    <citation type="submission" date="2023-04" db="EMBL/GenBank/DDBJ databases">
        <title>Phytophthora lilii NBRC 32176.</title>
        <authorList>
            <person name="Ichikawa N."/>
            <person name="Sato H."/>
            <person name="Tonouchi N."/>
        </authorList>
    </citation>
    <scope>NUCLEOTIDE SEQUENCE</scope>
    <source>
        <strain evidence="1">NBRC 32176</strain>
    </source>
</reference>
<dbReference type="AlphaFoldDB" id="A0A9W6WR60"/>
<organism evidence="1 2">
    <name type="scientific">Phytophthora lilii</name>
    <dbReference type="NCBI Taxonomy" id="2077276"/>
    <lineage>
        <taxon>Eukaryota</taxon>
        <taxon>Sar</taxon>
        <taxon>Stramenopiles</taxon>
        <taxon>Oomycota</taxon>
        <taxon>Peronosporomycetes</taxon>
        <taxon>Peronosporales</taxon>
        <taxon>Peronosporaceae</taxon>
        <taxon>Phytophthora</taxon>
    </lineage>
</organism>
<protein>
    <submittedName>
        <fullName evidence="1">Unnamed protein product</fullName>
    </submittedName>
</protein>
<comment type="caution">
    <text evidence="1">The sequence shown here is derived from an EMBL/GenBank/DDBJ whole genome shotgun (WGS) entry which is preliminary data.</text>
</comment>
<evidence type="ECO:0000313" key="1">
    <source>
        <dbReference type="EMBL" id="GMF12858.1"/>
    </source>
</evidence>
<dbReference type="EMBL" id="BSXW01000133">
    <property type="protein sequence ID" value="GMF12858.1"/>
    <property type="molecule type" value="Genomic_DNA"/>
</dbReference>